<organism evidence="2 3">
    <name type="scientific">Cellulomonas bogoriensis 69B4 = DSM 16987</name>
    <dbReference type="NCBI Taxonomy" id="1386082"/>
    <lineage>
        <taxon>Bacteria</taxon>
        <taxon>Bacillati</taxon>
        <taxon>Actinomycetota</taxon>
        <taxon>Actinomycetes</taxon>
        <taxon>Micrococcales</taxon>
        <taxon>Cellulomonadaceae</taxon>
        <taxon>Cellulomonas</taxon>
    </lineage>
</organism>
<reference evidence="2 3" key="1">
    <citation type="submission" date="2013-08" db="EMBL/GenBank/DDBJ databases">
        <title>Genome sequencing of Cellulomonas bogoriensis 69B4.</title>
        <authorList>
            <person name="Chen F."/>
            <person name="Li Y."/>
            <person name="Wang G."/>
        </authorList>
    </citation>
    <scope>NUCLEOTIDE SEQUENCE [LARGE SCALE GENOMIC DNA]</scope>
    <source>
        <strain evidence="2 3">69B4</strain>
    </source>
</reference>
<evidence type="ECO:0000313" key="2">
    <source>
        <dbReference type="EMBL" id="KGM13813.1"/>
    </source>
</evidence>
<feature type="domain" description="HTH arsR-type" evidence="1">
    <location>
        <begin position="6"/>
        <end position="92"/>
    </location>
</feature>
<dbReference type="EMBL" id="AXCZ01000023">
    <property type="protein sequence ID" value="KGM13813.1"/>
    <property type="molecule type" value="Genomic_DNA"/>
</dbReference>
<comment type="caution">
    <text evidence="2">The sequence shown here is derived from an EMBL/GenBank/DDBJ whole genome shotgun (WGS) entry which is preliminary data.</text>
</comment>
<dbReference type="SMART" id="SM00418">
    <property type="entry name" value="HTH_ARSR"/>
    <property type="match status" value="1"/>
</dbReference>
<dbReference type="SUPFAM" id="SSF46785">
    <property type="entry name" value="Winged helix' DNA-binding domain"/>
    <property type="match status" value="1"/>
</dbReference>
<dbReference type="Pfam" id="PF09339">
    <property type="entry name" value="HTH_IclR"/>
    <property type="match status" value="1"/>
</dbReference>
<evidence type="ECO:0000259" key="1">
    <source>
        <dbReference type="SMART" id="SM00418"/>
    </source>
</evidence>
<dbReference type="OrthoDB" id="3399802at2"/>
<dbReference type="InterPro" id="IPR005471">
    <property type="entry name" value="Tscrpt_reg_IclR_N"/>
</dbReference>
<dbReference type="CDD" id="cd00090">
    <property type="entry name" value="HTH_ARSR"/>
    <property type="match status" value="1"/>
</dbReference>
<dbReference type="InterPro" id="IPR036390">
    <property type="entry name" value="WH_DNA-bd_sf"/>
</dbReference>
<evidence type="ECO:0000313" key="3">
    <source>
        <dbReference type="Proteomes" id="UP000054314"/>
    </source>
</evidence>
<dbReference type="GO" id="GO:0003700">
    <property type="term" value="F:DNA-binding transcription factor activity"/>
    <property type="evidence" value="ECO:0007669"/>
    <property type="project" value="InterPro"/>
</dbReference>
<dbReference type="Proteomes" id="UP000054314">
    <property type="component" value="Unassembled WGS sequence"/>
</dbReference>
<gene>
    <name evidence="2" type="ORF">N869_09320</name>
</gene>
<dbReference type="AlphaFoldDB" id="A0A0A0BZK7"/>
<proteinExistence type="predicted"/>
<keyword evidence="3" id="KW-1185">Reference proteome</keyword>
<dbReference type="InterPro" id="IPR001845">
    <property type="entry name" value="HTH_ArsR_DNA-bd_dom"/>
</dbReference>
<name>A0A0A0BZK7_9CELL</name>
<dbReference type="InterPro" id="IPR036388">
    <property type="entry name" value="WH-like_DNA-bd_sf"/>
</dbReference>
<sequence length="232" mass="24986">MGSSATTHRALASESRVRILHLLQEQTAPVGVDAIAGHVDLHVNTVREHLDRLVECGYVRTSVEVRNRRGRPRILYSAADDSPEEVARQAVRDKVTRLLAEGYGRVVEQPGLAAQAHGKAWGTTACPGLPDGRRAPLGGEGAAAGQLQALHRHLDELGFDPTVDVERLQVHLHRCPVLDLAQVRADVVCNVHLGLAQGLLAQHPGPLRAERIDPARITPAGPLTCTLHLTQG</sequence>
<dbReference type="Gene3D" id="1.10.10.10">
    <property type="entry name" value="Winged helix-like DNA-binding domain superfamily/Winged helix DNA-binding domain"/>
    <property type="match status" value="1"/>
</dbReference>
<accession>A0A0A0BZK7</accession>
<dbReference type="RefSeq" id="WP_052104951.1">
    <property type="nucleotide sequence ID" value="NZ_AXCZ01000023.1"/>
</dbReference>
<protein>
    <submittedName>
        <fullName evidence="2">Transcriptional regulator</fullName>
    </submittedName>
</protein>
<dbReference type="InterPro" id="IPR011991">
    <property type="entry name" value="ArsR-like_HTH"/>
</dbReference>
<dbReference type="GO" id="GO:0003677">
    <property type="term" value="F:DNA binding"/>
    <property type="evidence" value="ECO:0007669"/>
    <property type="project" value="InterPro"/>
</dbReference>